<proteinExistence type="predicted"/>
<dbReference type="EMBL" id="CP025958">
    <property type="protein sequence ID" value="AWM35601.1"/>
    <property type="molecule type" value="Genomic_DNA"/>
</dbReference>
<dbReference type="RefSeq" id="WP_010036229.1">
    <property type="nucleotide sequence ID" value="NZ_CP025958.1"/>
</dbReference>
<reference evidence="1 2" key="1">
    <citation type="submission" date="2018-01" db="EMBL/GenBank/DDBJ databases">
        <title>G. obscuriglobus.</title>
        <authorList>
            <person name="Franke J."/>
            <person name="Blomberg W."/>
            <person name="Selmecki A."/>
        </authorList>
    </citation>
    <scope>NUCLEOTIDE SEQUENCE [LARGE SCALE GENOMIC DNA]</scope>
    <source>
        <strain evidence="1 2">DSM 5831</strain>
    </source>
</reference>
<evidence type="ECO:0000313" key="2">
    <source>
        <dbReference type="Proteomes" id="UP000245802"/>
    </source>
</evidence>
<sequence length="167" mass="19636">MIVVETATYAPGPDVRAKFRREIEQLLAKIPAEQWADHDLRGVLYEFVPWHRMSSVTIQTRDDRSDDIAAWKYYFSAESDGSLIRDEYEAWHNEPDSKRLVYHKLLIEAAEAFLSIDFGKYSNPYWSAINRNFCLNKTFLLQVYDVDGTFTFNYCDYVIARRLETRG</sequence>
<organism evidence="1 2">
    <name type="scientific">Gemmata obscuriglobus</name>
    <dbReference type="NCBI Taxonomy" id="114"/>
    <lineage>
        <taxon>Bacteria</taxon>
        <taxon>Pseudomonadati</taxon>
        <taxon>Planctomycetota</taxon>
        <taxon>Planctomycetia</taxon>
        <taxon>Gemmatales</taxon>
        <taxon>Gemmataceae</taxon>
        <taxon>Gemmata</taxon>
    </lineage>
</organism>
<name>A0A2Z3GSV5_9BACT</name>
<accession>A0A2Z3GSV5</accession>
<dbReference type="Proteomes" id="UP000245802">
    <property type="component" value="Chromosome"/>
</dbReference>
<dbReference type="KEGG" id="gog:C1280_00220"/>
<dbReference type="AlphaFoldDB" id="A0A2Z3GSV5"/>
<evidence type="ECO:0000313" key="1">
    <source>
        <dbReference type="EMBL" id="AWM35601.1"/>
    </source>
</evidence>
<protein>
    <submittedName>
        <fullName evidence="1">Uncharacterized protein</fullName>
    </submittedName>
</protein>
<keyword evidence="2" id="KW-1185">Reference proteome</keyword>
<gene>
    <name evidence="1" type="ORF">C1280_00220</name>
</gene>